<dbReference type="Proteomes" id="UP000658131">
    <property type="component" value="Unassembled WGS sequence"/>
</dbReference>
<feature type="transmembrane region" description="Helical" evidence="1">
    <location>
        <begin position="203"/>
        <end position="224"/>
    </location>
</feature>
<evidence type="ECO:0000256" key="1">
    <source>
        <dbReference type="SAM" id="Phobius"/>
    </source>
</evidence>
<evidence type="ECO:0000313" key="3">
    <source>
        <dbReference type="Proteomes" id="UP000658131"/>
    </source>
</evidence>
<proteinExistence type="predicted"/>
<dbReference type="RefSeq" id="WP_262400218.1">
    <property type="nucleotide sequence ID" value="NZ_JACRTB010000014.1"/>
</dbReference>
<keyword evidence="1" id="KW-0472">Membrane</keyword>
<evidence type="ECO:0000313" key="2">
    <source>
        <dbReference type="EMBL" id="MBC8576718.1"/>
    </source>
</evidence>
<dbReference type="Pfam" id="PF14897">
    <property type="entry name" value="EpsG"/>
    <property type="match status" value="1"/>
</dbReference>
<feature type="transmembrane region" description="Helical" evidence="1">
    <location>
        <begin position="297"/>
        <end position="314"/>
    </location>
</feature>
<keyword evidence="3" id="KW-1185">Reference proteome</keyword>
<feature type="transmembrane region" description="Helical" evidence="1">
    <location>
        <begin position="29"/>
        <end position="48"/>
    </location>
</feature>
<feature type="transmembrane region" description="Helical" evidence="1">
    <location>
        <begin position="356"/>
        <end position="377"/>
    </location>
</feature>
<organism evidence="2 3">
    <name type="scientific">Yanshouia hominis</name>
    <dbReference type="NCBI Taxonomy" id="2763673"/>
    <lineage>
        <taxon>Bacteria</taxon>
        <taxon>Bacillati</taxon>
        <taxon>Bacillota</taxon>
        <taxon>Clostridia</taxon>
        <taxon>Eubacteriales</taxon>
        <taxon>Oscillospiraceae</taxon>
        <taxon>Yanshouia</taxon>
    </lineage>
</organism>
<sequence length="390" mass="44567">MAPYLLLLLFVTASGFLFCELRRSRRSDLIFLLVTCTVMFAMSSLRGITVGVDNKLYYLPYFERMVGSDISFLWSAENVYRSEPGYSLLVYLISRVSDSPTVFFAVQAALAIGLTAALAWFYSSSVWICIFTFVSFGFFGYTMVTLRQQLAICIVLLAMPWLQKKRPLPYFLIVALAATIHKSLWILVPLYVLAWIPFNWKSVSAYVAGTVVMLIFTDPILDFVTKFIYKIYTADNYYRAVGRDIQTAVVPMLLFLAVLLLHKRLLRRNPGNLPLMNFSAYACFLFLLTLKSFVFQRLALIFLPVAVLLLPEILNASGPMPDKLAELERLKAEGRGRKPSPKYTQLKGQLRDEMTLYYSAMGFILFIGWLYYLFLVVGNRLLLVPYTTIF</sequence>
<keyword evidence="1" id="KW-0812">Transmembrane</keyword>
<feature type="transmembrane region" description="Helical" evidence="1">
    <location>
        <begin position="128"/>
        <end position="158"/>
    </location>
</feature>
<accession>A0ABR7NM45</accession>
<dbReference type="EMBL" id="JACRTB010000014">
    <property type="protein sequence ID" value="MBC8576718.1"/>
    <property type="molecule type" value="Genomic_DNA"/>
</dbReference>
<feature type="transmembrane region" description="Helical" evidence="1">
    <location>
        <begin position="245"/>
        <end position="261"/>
    </location>
</feature>
<keyword evidence="1" id="KW-1133">Transmembrane helix</keyword>
<dbReference type="InterPro" id="IPR049458">
    <property type="entry name" value="EpsG-like"/>
</dbReference>
<protein>
    <submittedName>
        <fullName evidence="2">EpsG family protein</fullName>
    </submittedName>
</protein>
<name>A0ABR7NM45_9FIRM</name>
<feature type="transmembrane region" description="Helical" evidence="1">
    <location>
        <begin position="102"/>
        <end position="122"/>
    </location>
</feature>
<feature type="transmembrane region" description="Helical" evidence="1">
    <location>
        <begin position="170"/>
        <end position="197"/>
    </location>
</feature>
<comment type="caution">
    <text evidence="2">The sequence shown here is derived from an EMBL/GenBank/DDBJ whole genome shotgun (WGS) entry which is preliminary data.</text>
</comment>
<reference evidence="2 3" key="1">
    <citation type="submission" date="2020-08" db="EMBL/GenBank/DDBJ databases">
        <title>Genome public.</title>
        <authorList>
            <person name="Liu C."/>
            <person name="Sun Q."/>
        </authorList>
    </citation>
    <scope>NUCLEOTIDE SEQUENCE [LARGE SCALE GENOMIC DNA]</scope>
    <source>
        <strain evidence="2 3">BX1</strain>
    </source>
</reference>
<gene>
    <name evidence="2" type="ORF">H8717_09935</name>
</gene>
<feature type="transmembrane region" description="Helical" evidence="1">
    <location>
        <begin position="273"/>
        <end position="290"/>
    </location>
</feature>